<dbReference type="Gene3D" id="4.10.410.10">
    <property type="entry name" value="Pancreatic trypsin inhibitor Kunitz domain"/>
    <property type="match status" value="3"/>
</dbReference>
<dbReference type="STRING" id="409849.ENSPMGP00000029811"/>
<dbReference type="GO" id="GO:0004867">
    <property type="term" value="F:serine-type endopeptidase inhibitor activity"/>
    <property type="evidence" value="ECO:0007669"/>
    <property type="project" value="InterPro"/>
</dbReference>
<reference evidence="3" key="2">
    <citation type="submission" date="2025-09" db="UniProtKB">
        <authorList>
            <consortium name="Ensembl"/>
        </authorList>
    </citation>
    <scope>IDENTIFICATION</scope>
</reference>
<evidence type="ECO:0000256" key="1">
    <source>
        <dbReference type="ARBA" id="ARBA00023157"/>
    </source>
</evidence>
<evidence type="ECO:0000313" key="4">
    <source>
        <dbReference type="Proteomes" id="UP000261520"/>
    </source>
</evidence>
<dbReference type="InterPro" id="IPR050098">
    <property type="entry name" value="TFPI/VKTCI-like"/>
</dbReference>
<keyword evidence="1" id="KW-1015">Disulfide bond</keyword>
<dbReference type="PANTHER" id="PTHR10083">
    <property type="entry name" value="KUNITZ-TYPE PROTEASE INHIBITOR-RELATED"/>
    <property type="match status" value="1"/>
</dbReference>
<keyword evidence="4" id="KW-1185">Reference proteome</keyword>
<dbReference type="Ensembl" id="ENSPMGT00000031735.1">
    <property type="protein sequence ID" value="ENSPMGP00000029811.1"/>
    <property type="gene ID" value="ENSPMGG00000023994.1"/>
</dbReference>
<dbReference type="SMART" id="SM00131">
    <property type="entry name" value="KU"/>
    <property type="match status" value="3"/>
</dbReference>
<dbReference type="AlphaFoldDB" id="A0A3B4BM52"/>
<dbReference type="PRINTS" id="PR00759">
    <property type="entry name" value="BASICPTASE"/>
</dbReference>
<proteinExistence type="predicted"/>
<evidence type="ECO:0000259" key="2">
    <source>
        <dbReference type="PROSITE" id="PS50279"/>
    </source>
</evidence>
<accession>A0A3B4BM52</accession>
<dbReference type="InterPro" id="IPR036880">
    <property type="entry name" value="Kunitz_BPTI_sf"/>
</dbReference>
<dbReference type="PANTHER" id="PTHR10083:SF374">
    <property type="entry name" value="BPTI_KUNITZ INHIBITOR DOMAIN-CONTAINING PROTEIN"/>
    <property type="match status" value="1"/>
</dbReference>
<feature type="domain" description="BPTI/Kunitz inhibitor" evidence="2">
    <location>
        <begin position="25"/>
        <end position="75"/>
    </location>
</feature>
<evidence type="ECO:0000313" key="3">
    <source>
        <dbReference type="Ensembl" id="ENSPMGP00000029811.1"/>
    </source>
</evidence>
<organism evidence="3 4">
    <name type="scientific">Periophthalmus magnuspinnatus</name>
    <dbReference type="NCBI Taxonomy" id="409849"/>
    <lineage>
        <taxon>Eukaryota</taxon>
        <taxon>Metazoa</taxon>
        <taxon>Chordata</taxon>
        <taxon>Craniata</taxon>
        <taxon>Vertebrata</taxon>
        <taxon>Euteleostomi</taxon>
        <taxon>Actinopterygii</taxon>
        <taxon>Neopterygii</taxon>
        <taxon>Teleostei</taxon>
        <taxon>Neoteleostei</taxon>
        <taxon>Acanthomorphata</taxon>
        <taxon>Gobiaria</taxon>
        <taxon>Gobiiformes</taxon>
        <taxon>Gobioidei</taxon>
        <taxon>Gobiidae</taxon>
        <taxon>Oxudercinae</taxon>
        <taxon>Periophthalmus</taxon>
    </lineage>
</organism>
<dbReference type="InterPro" id="IPR002223">
    <property type="entry name" value="Kunitz_BPTI"/>
</dbReference>
<dbReference type="Proteomes" id="UP000261520">
    <property type="component" value="Unplaced"/>
</dbReference>
<dbReference type="SUPFAM" id="SSF57362">
    <property type="entry name" value="BPTI-like"/>
    <property type="match status" value="3"/>
</dbReference>
<dbReference type="Pfam" id="PF00014">
    <property type="entry name" value="Kunitz_BPTI"/>
    <property type="match status" value="3"/>
</dbReference>
<dbReference type="PROSITE" id="PS50279">
    <property type="entry name" value="BPTI_KUNITZ_2"/>
    <property type="match status" value="2"/>
</dbReference>
<reference evidence="3" key="1">
    <citation type="submission" date="2025-08" db="UniProtKB">
        <authorList>
            <consortium name="Ensembl"/>
        </authorList>
    </citation>
    <scope>IDENTIFICATION</scope>
</reference>
<sequence length="220" mass="25876">PCEAVFTAACLLERYWKVLCFSRICNLPPETGPCKVYFSRHFYNTTSGKCEIFIYGCCQGNLNRFKSLRTCIHHLPPETGPCKVRIHKLFYNPHSHRCEPFIYGDCEGNANRFPSAKEMYICTCSKCVLTYFVNKLTFVVCHLPTERGLYEVYIQHFYYNHETKKCEEFVYGEKECAHNGNPHLLEQHGFKLRYSLNRLRLASDYDYDIQCGKKFSHLKR</sequence>
<name>A0A3B4BM52_9GOBI</name>
<protein>
    <recommendedName>
        <fullName evidence="2">BPTI/Kunitz inhibitor domain-containing protein</fullName>
    </recommendedName>
</protein>
<dbReference type="GO" id="GO:0005615">
    <property type="term" value="C:extracellular space"/>
    <property type="evidence" value="ECO:0007669"/>
    <property type="project" value="TreeGrafter"/>
</dbReference>
<dbReference type="CDD" id="cd00109">
    <property type="entry name" value="Kunitz-type"/>
    <property type="match status" value="1"/>
</dbReference>
<feature type="domain" description="BPTI/Kunitz inhibitor" evidence="2">
    <location>
        <begin position="73"/>
        <end position="118"/>
    </location>
</feature>